<dbReference type="SMART" id="SM00267">
    <property type="entry name" value="GGDEF"/>
    <property type="match status" value="1"/>
</dbReference>
<dbReference type="InterPro" id="IPR048533">
    <property type="entry name" value="VUPS"/>
</dbReference>
<feature type="transmembrane region" description="Helical" evidence="3">
    <location>
        <begin position="200"/>
        <end position="221"/>
    </location>
</feature>
<evidence type="ECO:0000256" key="2">
    <source>
        <dbReference type="ARBA" id="ARBA00034247"/>
    </source>
</evidence>
<dbReference type="Pfam" id="PF00990">
    <property type="entry name" value="GGDEF"/>
    <property type="match status" value="1"/>
</dbReference>
<name>A0A178YCV6_SINSA</name>
<comment type="caution">
    <text evidence="5">The sequence shown here is derived from an EMBL/GenBank/DDBJ whole genome shotgun (WGS) entry which is preliminary data.</text>
</comment>
<dbReference type="InterPro" id="IPR050469">
    <property type="entry name" value="Diguanylate_Cyclase"/>
</dbReference>
<feature type="transmembrane region" description="Helical" evidence="3">
    <location>
        <begin position="33"/>
        <end position="55"/>
    </location>
</feature>
<dbReference type="RefSeq" id="WP_066874008.1">
    <property type="nucleotide sequence ID" value="NZ_LNQB01000072.1"/>
</dbReference>
<protein>
    <recommendedName>
        <fullName evidence="1">diguanylate cyclase</fullName>
        <ecNumber evidence="1">2.7.7.65</ecNumber>
    </recommendedName>
</protein>
<comment type="catalytic activity">
    <reaction evidence="2">
        <text>2 GTP = 3',3'-c-di-GMP + 2 diphosphate</text>
        <dbReference type="Rhea" id="RHEA:24898"/>
        <dbReference type="ChEBI" id="CHEBI:33019"/>
        <dbReference type="ChEBI" id="CHEBI:37565"/>
        <dbReference type="ChEBI" id="CHEBI:58805"/>
        <dbReference type="EC" id="2.7.7.65"/>
    </reaction>
</comment>
<evidence type="ECO:0000259" key="4">
    <source>
        <dbReference type="PROSITE" id="PS50887"/>
    </source>
</evidence>
<dbReference type="GO" id="GO:0043709">
    <property type="term" value="P:cell adhesion involved in single-species biofilm formation"/>
    <property type="evidence" value="ECO:0007669"/>
    <property type="project" value="TreeGrafter"/>
</dbReference>
<organism evidence="5 6">
    <name type="scientific">Sinorhizobium saheli</name>
    <dbReference type="NCBI Taxonomy" id="36856"/>
    <lineage>
        <taxon>Bacteria</taxon>
        <taxon>Pseudomonadati</taxon>
        <taxon>Pseudomonadota</taxon>
        <taxon>Alphaproteobacteria</taxon>
        <taxon>Hyphomicrobiales</taxon>
        <taxon>Rhizobiaceae</taxon>
        <taxon>Sinorhizobium/Ensifer group</taxon>
        <taxon>Sinorhizobium</taxon>
    </lineage>
</organism>
<dbReference type="Proteomes" id="UP000078507">
    <property type="component" value="Unassembled WGS sequence"/>
</dbReference>
<feature type="transmembrane region" description="Helical" evidence="3">
    <location>
        <begin position="6"/>
        <end position="26"/>
    </location>
</feature>
<feature type="transmembrane region" description="Helical" evidence="3">
    <location>
        <begin position="61"/>
        <end position="81"/>
    </location>
</feature>
<accession>A0A178YCV6</accession>
<evidence type="ECO:0000313" key="6">
    <source>
        <dbReference type="Proteomes" id="UP000078507"/>
    </source>
</evidence>
<feature type="transmembrane region" description="Helical" evidence="3">
    <location>
        <begin position="132"/>
        <end position="154"/>
    </location>
</feature>
<proteinExistence type="predicted"/>
<dbReference type="PANTHER" id="PTHR45138">
    <property type="entry name" value="REGULATORY COMPONENTS OF SENSORY TRANSDUCTION SYSTEM"/>
    <property type="match status" value="1"/>
</dbReference>
<reference evidence="5 6" key="1">
    <citation type="submission" date="2015-11" db="EMBL/GenBank/DDBJ databases">
        <title>Ensifer anhuiense sp. nov., an effective nitrogen fixation bacterium with Glycine soja.</title>
        <authorList>
            <person name="Yan H."/>
            <person name="Chen W."/>
        </authorList>
    </citation>
    <scope>NUCLEOTIDE SEQUENCE [LARGE SCALE GENOMIC DNA]</scope>
    <source>
        <strain evidence="5 6">LMG 7837</strain>
    </source>
</reference>
<dbReference type="SUPFAM" id="SSF55073">
    <property type="entry name" value="Nucleotide cyclase"/>
    <property type="match status" value="1"/>
</dbReference>
<dbReference type="AlphaFoldDB" id="A0A178YCV6"/>
<dbReference type="Gene3D" id="3.30.70.270">
    <property type="match status" value="1"/>
</dbReference>
<feature type="domain" description="GGDEF" evidence="4">
    <location>
        <begin position="286"/>
        <end position="415"/>
    </location>
</feature>
<sequence length="415" mass="45803">MPNANLVLFIGEALVYVAAMIGLLHLRARLGLGVFVAALGVMHFIETYLAAVFYVQLPFGVISPGSAVLFSGKLMMILLLYVKEDAATVRQPIYGLLAGNFLTVALALLLRRHDTVDIVPGRTADIAFIDEMGWLMVWGTTLLYFDSLIIILLYEKLGRWFRRFVTVRFLICGVTVLTFDQVGFYAALHWVNDAPADVFWGGWLAKMLAAPFFAVAIGFYLNASRHPFLAISNRPLGDIFNDLTFRERYEDLLSRSGQDTLTGALDRGRFELEGHQMMREAAAANAPVSLMIIDVDHFKDVNDRFGHLEGDRVLQKLVETVKEKLRPDDRVFRYGGEEFVLLCPGIAHAEAYARAEDIRLAVSGRVTTPDGGPVTASIGLSSTLADGTGIHELLSQADIRLYAAKGSGRNCVVGR</sequence>
<dbReference type="PROSITE" id="PS50887">
    <property type="entry name" value="GGDEF"/>
    <property type="match status" value="1"/>
</dbReference>
<dbReference type="InterPro" id="IPR000160">
    <property type="entry name" value="GGDEF_dom"/>
</dbReference>
<dbReference type="InterPro" id="IPR029787">
    <property type="entry name" value="Nucleotide_cyclase"/>
</dbReference>
<dbReference type="PANTHER" id="PTHR45138:SF9">
    <property type="entry name" value="DIGUANYLATE CYCLASE DGCM-RELATED"/>
    <property type="match status" value="1"/>
</dbReference>
<feature type="transmembrane region" description="Helical" evidence="3">
    <location>
        <begin position="93"/>
        <end position="112"/>
    </location>
</feature>
<dbReference type="GO" id="GO:1902201">
    <property type="term" value="P:negative regulation of bacterial-type flagellum-dependent cell motility"/>
    <property type="evidence" value="ECO:0007669"/>
    <property type="project" value="TreeGrafter"/>
</dbReference>
<feature type="transmembrane region" description="Helical" evidence="3">
    <location>
        <begin position="166"/>
        <end position="188"/>
    </location>
</feature>
<dbReference type="CDD" id="cd01949">
    <property type="entry name" value="GGDEF"/>
    <property type="match status" value="1"/>
</dbReference>
<keyword evidence="3" id="KW-0472">Membrane</keyword>
<dbReference type="NCBIfam" id="TIGR00254">
    <property type="entry name" value="GGDEF"/>
    <property type="match status" value="1"/>
</dbReference>
<dbReference type="OrthoDB" id="9812260at2"/>
<dbReference type="InterPro" id="IPR043128">
    <property type="entry name" value="Rev_trsase/Diguanyl_cyclase"/>
</dbReference>
<dbReference type="GO" id="GO:0052621">
    <property type="term" value="F:diguanylate cyclase activity"/>
    <property type="evidence" value="ECO:0007669"/>
    <property type="project" value="UniProtKB-EC"/>
</dbReference>
<evidence type="ECO:0000256" key="3">
    <source>
        <dbReference type="SAM" id="Phobius"/>
    </source>
</evidence>
<keyword evidence="3" id="KW-0812">Transmembrane</keyword>
<dbReference type="FunFam" id="3.30.70.270:FF:000001">
    <property type="entry name" value="Diguanylate cyclase domain protein"/>
    <property type="match status" value="1"/>
</dbReference>
<evidence type="ECO:0000313" key="5">
    <source>
        <dbReference type="EMBL" id="OAP45309.1"/>
    </source>
</evidence>
<dbReference type="GO" id="GO:0005886">
    <property type="term" value="C:plasma membrane"/>
    <property type="evidence" value="ECO:0007669"/>
    <property type="project" value="TreeGrafter"/>
</dbReference>
<keyword evidence="3" id="KW-1133">Transmembrane helix</keyword>
<dbReference type="EC" id="2.7.7.65" evidence="1"/>
<evidence type="ECO:0000256" key="1">
    <source>
        <dbReference type="ARBA" id="ARBA00012528"/>
    </source>
</evidence>
<gene>
    <name evidence="5" type="ORF">ATB98_25815</name>
</gene>
<keyword evidence="6" id="KW-1185">Reference proteome</keyword>
<dbReference type="EMBL" id="LNQB01000072">
    <property type="protein sequence ID" value="OAP45309.1"/>
    <property type="molecule type" value="Genomic_DNA"/>
</dbReference>
<dbReference type="Pfam" id="PF20973">
    <property type="entry name" value="VUPS"/>
    <property type="match status" value="1"/>
</dbReference>
<dbReference type="STRING" id="36856.ATB98_25815"/>